<dbReference type="EMBL" id="MNCJ02000319">
    <property type="protein sequence ID" value="KAF5808515.1"/>
    <property type="molecule type" value="Genomic_DNA"/>
</dbReference>
<evidence type="ECO:0000256" key="2">
    <source>
        <dbReference type="SAM" id="SignalP"/>
    </source>
</evidence>
<keyword evidence="1" id="KW-1133">Transmembrane helix</keyword>
<dbReference type="AlphaFoldDB" id="A0A251VC58"/>
<dbReference type="OrthoDB" id="1532167at2759"/>
<reference evidence="4" key="2">
    <citation type="submission" date="2017-02" db="EMBL/GenBank/DDBJ databases">
        <title>Sunflower complete genome.</title>
        <authorList>
            <person name="Langlade N."/>
            <person name="Munos S."/>
        </authorList>
    </citation>
    <scope>NUCLEOTIDE SEQUENCE [LARGE SCALE GENOMIC DNA]</scope>
    <source>
        <tissue evidence="4">Leaves</tissue>
    </source>
</reference>
<reference evidence="3" key="3">
    <citation type="submission" date="2020-06" db="EMBL/GenBank/DDBJ databases">
        <title>Helianthus annuus Genome sequencing and assembly Release 2.</title>
        <authorList>
            <person name="Gouzy J."/>
            <person name="Langlade N."/>
            <person name="Munos S."/>
        </authorList>
    </citation>
    <scope>NUCLEOTIDE SEQUENCE</scope>
    <source>
        <tissue evidence="3">Leaves</tissue>
    </source>
</reference>
<reference evidence="3 5" key="1">
    <citation type="journal article" date="2017" name="Nature">
        <title>The sunflower genome provides insights into oil metabolism, flowering and Asterid evolution.</title>
        <authorList>
            <person name="Badouin H."/>
            <person name="Gouzy J."/>
            <person name="Grassa C.J."/>
            <person name="Murat F."/>
            <person name="Staton S.E."/>
            <person name="Cottret L."/>
            <person name="Lelandais-Briere C."/>
            <person name="Owens G.L."/>
            <person name="Carrere S."/>
            <person name="Mayjonade B."/>
            <person name="Legrand L."/>
            <person name="Gill N."/>
            <person name="Kane N.C."/>
            <person name="Bowers J.E."/>
            <person name="Hubner S."/>
            <person name="Bellec A."/>
            <person name="Berard A."/>
            <person name="Berges H."/>
            <person name="Blanchet N."/>
            <person name="Boniface M.C."/>
            <person name="Brunel D."/>
            <person name="Catrice O."/>
            <person name="Chaidir N."/>
            <person name="Claudel C."/>
            <person name="Donnadieu C."/>
            <person name="Faraut T."/>
            <person name="Fievet G."/>
            <person name="Helmstetter N."/>
            <person name="King M."/>
            <person name="Knapp S.J."/>
            <person name="Lai Z."/>
            <person name="Le Paslier M.C."/>
            <person name="Lippi Y."/>
            <person name="Lorenzon L."/>
            <person name="Mandel J.R."/>
            <person name="Marage G."/>
            <person name="Marchand G."/>
            <person name="Marquand E."/>
            <person name="Bret-Mestries E."/>
            <person name="Morien E."/>
            <person name="Nambeesan S."/>
            <person name="Nguyen T."/>
            <person name="Pegot-Espagnet P."/>
            <person name="Pouilly N."/>
            <person name="Raftis F."/>
            <person name="Sallet E."/>
            <person name="Schiex T."/>
            <person name="Thomas J."/>
            <person name="Vandecasteele C."/>
            <person name="Vares D."/>
            <person name="Vear F."/>
            <person name="Vautrin S."/>
            <person name="Crespi M."/>
            <person name="Mangin B."/>
            <person name="Burke J.M."/>
            <person name="Salse J."/>
            <person name="Munos S."/>
            <person name="Vincourt P."/>
            <person name="Rieseberg L.H."/>
            <person name="Langlade N.B."/>
        </authorList>
    </citation>
    <scope>NUCLEOTIDE SEQUENCE [LARGE SCALE GENOMIC DNA]</scope>
    <source>
        <strain evidence="5">cv. SF193</strain>
        <tissue evidence="3">Leaves</tissue>
    </source>
</reference>
<dbReference type="InParanoid" id="A0A251VC58"/>
<keyword evidence="1" id="KW-0472">Membrane</keyword>
<proteinExistence type="predicted"/>
<evidence type="ECO:0000313" key="4">
    <source>
        <dbReference type="EMBL" id="OTG32803.1"/>
    </source>
</evidence>
<feature type="transmembrane region" description="Helical" evidence="1">
    <location>
        <begin position="87"/>
        <end position="104"/>
    </location>
</feature>
<dbReference type="Proteomes" id="UP000215914">
    <property type="component" value="Chromosome 3"/>
</dbReference>
<protein>
    <recommendedName>
        <fullName evidence="6">Transmembrane protein</fullName>
    </recommendedName>
</protein>
<evidence type="ECO:0000313" key="3">
    <source>
        <dbReference type="EMBL" id="KAF5808515.1"/>
    </source>
</evidence>
<evidence type="ECO:0008006" key="6">
    <source>
        <dbReference type="Google" id="ProtNLM"/>
    </source>
</evidence>
<feature type="chain" id="PRO_5012513124" description="Transmembrane protein" evidence="2">
    <location>
        <begin position="23"/>
        <end position="106"/>
    </location>
</feature>
<keyword evidence="5" id="KW-1185">Reference proteome</keyword>
<organism evidence="4 5">
    <name type="scientific">Helianthus annuus</name>
    <name type="common">Common sunflower</name>
    <dbReference type="NCBI Taxonomy" id="4232"/>
    <lineage>
        <taxon>Eukaryota</taxon>
        <taxon>Viridiplantae</taxon>
        <taxon>Streptophyta</taxon>
        <taxon>Embryophyta</taxon>
        <taxon>Tracheophyta</taxon>
        <taxon>Spermatophyta</taxon>
        <taxon>Magnoliopsida</taxon>
        <taxon>eudicotyledons</taxon>
        <taxon>Gunneridae</taxon>
        <taxon>Pentapetalae</taxon>
        <taxon>asterids</taxon>
        <taxon>campanulids</taxon>
        <taxon>Asterales</taxon>
        <taxon>Asteraceae</taxon>
        <taxon>Asteroideae</taxon>
        <taxon>Heliantheae alliance</taxon>
        <taxon>Heliantheae</taxon>
        <taxon>Helianthus</taxon>
    </lineage>
</organism>
<keyword evidence="1" id="KW-0812">Transmembrane</keyword>
<name>A0A251VC58_HELAN</name>
<keyword evidence="2" id="KW-0732">Signal</keyword>
<sequence>MQSKRLGFLVFLLCAHFLSSLAFESQEEKLPIVMNGNSYGGEDGVKHDELVLSKAGKGKGAYGGQNNRPPVTKKNKGASMLLNKLGYMQNIVISVITAIIILVFNF</sequence>
<feature type="signal peptide" evidence="2">
    <location>
        <begin position="1"/>
        <end position="22"/>
    </location>
</feature>
<dbReference type="EMBL" id="CM007892">
    <property type="protein sequence ID" value="OTG32803.1"/>
    <property type="molecule type" value="Genomic_DNA"/>
</dbReference>
<gene>
    <name evidence="4" type="ORF">HannXRQ_Chr03g0090691</name>
    <name evidence="3" type="ORF">HanXRQr2_Chr04g0146281</name>
</gene>
<evidence type="ECO:0000256" key="1">
    <source>
        <dbReference type="SAM" id="Phobius"/>
    </source>
</evidence>
<dbReference type="Gramene" id="mRNA:HanXRQr2_Chr04g0146281">
    <property type="protein sequence ID" value="mRNA:HanXRQr2_Chr04g0146281"/>
    <property type="gene ID" value="HanXRQr2_Chr04g0146281"/>
</dbReference>
<evidence type="ECO:0000313" key="5">
    <source>
        <dbReference type="Proteomes" id="UP000215914"/>
    </source>
</evidence>
<accession>A0A251VC58</accession>